<accession>A0A814XC34</accession>
<keyword evidence="4" id="KW-1185">Reference proteome</keyword>
<proteinExistence type="predicted"/>
<dbReference type="AlphaFoldDB" id="A0A814XC34"/>
<organism evidence="1 3">
    <name type="scientific">Rotaria magnacalcarata</name>
    <dbReference type="NCBI Taxonomy" id="392030"/>
    <lineage>
        <taxon>Eukaryota</taxon>
        <taxon>Metazoa</taxon>
        <taxon>Spiralia</taxon>
        <taxon>Gnathifera</taxon>
        <taxon>Rotifera</taxon>
        <taxon>Eurotatoria</taxon>
        <taxon>Bdelloidea</taxon>
        <taxon>Philodinida</taxon>
        <taxon>Philodinidae</taxon>
        <taxon>Rotaria</taxon>
    </lineage>
</organism>
<protein>
    <submittedName>
        <fullName evidence="1">Uncharacterized protein</fullName>
    </submittedName>
</protein>
<gene>
    <name evidence="1" type="ORF">CJN711_LOCUS12647</name>
    <name evidence="2" type="ORF">OVN521_LOCUS15014</name>
</gene>
<evidence type="ECO:0000313" key="1">
    <source>
        <dbReference type="EMBL" id="CAF1213759.1"/>
    </source>
</evidence>
<dbReference type="Proteomes" id="UP000663866">
    <property type="component" value="Unassembled WGS sequence"/>
</dbReference>
<dbReference type="Proteomes" id="UP000663855">
    <property type="component" value="Unassembled WGS sequence"/>
</dbReference>
<evidence type="ECO:0000313" key="3">
    <source>
        <dbReference type="Proteomes" id="UP000663855"/>
    </source>
</evidence>
<comment type="caution">
    <text evidence="1">The sequence shown here is derived from an EMBL/GenBank/DDBJ whole genome shotgun (WGS) entry which is preliminary data.</text>
</comment>
<name>A0A814XC34_9BILA</name>
<dbReference type="EMBL" id="CAJNOV010005551">
    <property type="protein sequence ID" value="CAF1213759.1"/>
    <property type="molecule type" value="Genomic_DNA"/>
</dbReference>
<evidence type="ECO:0000313" key="2">
    <source>
        <dbReference type="EMBL" id="CAF4000469.1"/>
    </source>
</evidence>
<evidence type="ECO:0000313" key="4">
    <source>
        <dbReference type="Proteomes" id="UP000663866"/>
    </source>
</evidence>
<sequence>MDYSHDFKCFLMETKQQLGSGATDLRTLGQFLSEMEIFDCAEKYFIRLLEQLENDELRLGDLYDDLAKTASHKSDYDQSAQ</sequence>
<dbReference type="EMBL" id="CAJOBG010002345">
    <property type="protein sequence ID" value="CAF4000469.1"/>
    <property type="molecule type" value="Genomic_DNA"/>
</dbReference>
<reference evidence="1" key="1">
    <citation type="submission" date="2021-02" db="EMBL/GenBank/DDBJ databases">
        <authorList>
            <person name="Nowell W R."/>
        </authorList>
    </citation>
    <scope>NUCLEOTIDE SEQUENCE</scope>
</reference>